<dbReference type="Pfam" id="PF00581">
    <property type="entry name" value="Rhodanese"/>
    <property type="match status" value="1"/>
</dbReference>
<dbReference type="InterPro" id="IPR050229">
    <property type="entry name" value="GlpE_sulfurtransferase"/>
</dbReference>
<dbReference type="Gene3D" id="3.40.250.10">
    <property type="entry name" value="Rhodanese-like domain"/>
    <property type="match status" value="1"/>
</dbReference>
<dbReference type="RefSeq" id="WP_307392551.1">
    <property type="nucleotide sequence ID" value="NZ_BAAADK010000045.1"/>
</dbReference>
<dbReference type="PROSITE" id="PS50206">
    <property type="entry name" value="RHODANESE_3"/>
    <property type="match status" value="1"/>
</dbReference>
<dbReference type="CDD" id="cd00158">
    <property type="entry name" value="RHOD"/>
    <property type="match status" value="1"/>
</dbReference>
<dbReference type="Proteomes" id="UP001235840">
    <property type="component" value="Unassembled WGS sequence"/>
</dbReference>
<dbReference type="InterPro" id="IPR036873">
    <property type="entry name" value="Rhodanese-like_dom_sf"/>
</dbReference>
<protein>
    <submittedName>
        <fullName evidence="2">Rhodanese-related sulfurtransferase</fullName>
    </submittedName>
</protein>
<name>A0ABT9VWS4_9BACI</name>
<sequence>MAFEKDGVKQLSYEEVLKAYKAKDENVVLLDVRELAEYEEGHIPGIQLLPTSEFVERYEDELDKTKEYIIVCRSGNRSQNVCRYLQEQGFESLANYDGGMLVWEGPTENS</sequence>
<dbReference type="SUPFAM" id="SSF52821">
    <property type="entry name" value="Rhodanese/Cell cycle control phosphatase"/>
    <property type="match status" value="1"/>
</dbReference>
<dbReference type="InterPro" id="IPR001763">
    <property type="entry name" value="Rhodanese-like_dom"/>
</dbReference>
<evidence type="ECO:0000259" key="1">
    <source>
        <dbReference type="PROSITE" id="PS50206"/>
    </source>
</evidence>
<gene>
    <name evidence="2" type="ORF">J2S11_001345</name>
</gene>
<dbReference type="PANTHER" id="PTHR43031">
    <property type="entry name" value="FAD-DEPENDENT OXIDOREDUCTASE"/>
    <property type="match status" value="1"/>
</dbReference>
<comment type="caution">
    <text evidence="2">The sequence shown here is derived from an EMBL/GenBank/DDBJ whole genome shotgun (WGS) entry which is preliminary data.</text>
</comment>
<organism evidence="2 3">
    <name type="scientific">Caldalkalibacillus horti</name>
    <dbReference type="NCBI Taxonomy" id="77523"/>
    <lineage>
        <taxon>Bacteria</taxon>
        <taxon>Bacillati</taxon>
        <taxon>Bacillota</taxon>
        <taxon>Bacilli</taxon>
        <taxon>Bacillales</taxon>
        <taxon>Bacillaceae</taxon>
        <taxon>Caldalkalibacillus</taxon>
    </lineage>
</organism>
<dbReference type="SMART" id="SM00450">
    <property type="entry name" value="RHOD"/>
    <property type="match status" value="1"/>
</dbReference>
<dbReference type="EMBL" id="JAUSTY010000004">
    <property type="protein sequence ID" value="MDQ0165445.1"/>
    <property type="molecule type" value="Genomic_DNA"/>
</dbReference>
<evidence type="ECO:0000313" key="3">
    <source>
        <dbReference type="Proteomes" id="UP001235840"/>
    </source>
</evidence>
<feature type="domain" description="Rhodanese" evidence="1">
    <location>
        <begin position="23"/>
        <end position="109"/>
    </location>
</feature>
<proteinExistence type="predicted"/>
<dbReference type="PANTHER" id="PTHR43031:SF17">
    <property type="entry name" value="SULFURTRANSFERASE YTWF-RELATED"/>
    <property type="match status" value="1"/>
</dbReference>
<accession>A0ABT9VWS4</accession>
<keyword evidence="3" id="KW-1185">Reference proteome</keyword>
<reference evidence="2 3" key="1">
    <citation type="submission" date="2023-07" db="EMBL/GenBank/DDBJ databases">
        <title>Genomic Encyclopedia of Type Strains, Phase IV (KMG-IV): sequencing the most valuable type-strain genomes for metagenomic binning, comparative biology and taxonomic classification.</title>
        <authorList>
            <person name="Goeker M."/>
        </authorList>
    </citation>
    <scope>NUCLEOTIDE SEQUENCE [LARGE SCALE GENOMIC DNA]</scope>
    <source>
        <strain evidence="2 3">DSM 12751</strain>
    </source>
</reference>
<evidence type="ECO:0000313" key="2">
    <source>
        <dbReference type="EMBL" id="MDQ0165445.1"/>
    </source>
</evidence>